<sequence length="105" mass="12190">MDLELIWEKFITLLKVEHQVNTISKKTFTGIPFLYITALNLQQQQLNDLLIQAASQAMKGKQLTCDITFVRMKSQTFVYRIRFKVPQEKLFCCGNGCSNCIRLKN</sequence>
<keyword evidence="2" id="KW-1185">Reference proteome</keyword>
<dbReference type="Proteomes" id="UP001589833">
    <property type="component" value="Unassembled WGS sequence"/>
</dbReference>
<comment type="caution">
    <text evidence="1">The sequence shown here is derived from an EMBL/GenBank/DDBJ whole genome shotgun (WGS) entry which is preliminary data.</text>
</comment>
<dbReference type="RefSeq" id="WP_273839720.1">
    <property type="nucleotide sequence ID" value="NZ_JAQQWT010000001.1"/>
</dbReference>
<evidence type="ECO:0000313" key="2">
    <source>
        <dbReference type="Proteomes" id="UP001589833"/>
    </source>
</evidence>
<dbReference type="EMBL" id="JBHLTR010000006">
    <property type="protein sequence ID" value="MFC0558727.1"/>
    <property type="molecule type" value="Genomic_DNA"/>
</dbReference>
<evidence type="ECO:0008006" key="3">
    <source>
        <dbReference type="Google" id="ProtNLM"/>
    </source>
</evidence>
<accession>A0ABV6NEN6</accession>
<gene>
    <name evidence="1" type="ORF">ACFFH4_06645</name>
</gene>
<proteinExistence type="predicted"/>
<name>A0ABV6NEN6_9BACI</name>
<organism evidence="1 2">
    <name type="scientific">Halalkalibacter alkalisediminis</name>
    <dbReference type="NCBI Taxonomy" id="935616"/>
    <lineage>
        <taxon>Bacteria</taxon>
        <taxon>Bacillati</taxon>
        <taxon>Bacillota</taxon>
        <taxon>Bacilli</taxon>
        <taxon>Bacillales</taxon>
        <taxon>Bacillaceae</taxon>
        <taxon>Halalkalibacter</taxon>
    </lineage>
</organism>
<evidence type="ECO:0000313" key="1">
    <source>
        <dbReference type="EMBL" id="MFC0558727.1"/>
    </source>
</evidence>
<reference evidence="1 2" key="1">
    <citation type="submission" date="2024-09" db="EMBL/GenBank/DDBJ databases">
        <authorList>
            <person name="Sun Q."/>
            <person name="Mori K."/>
        </authorList>
    </citation>
    <scope>NUCLEOTIDE SEQUENCE [LARGE SCALE GENOMIC DNA]</scope>
    <source>
        <strain evidence="1 2">NCAIM B.02301</strain>
    </source>
</reference>
<protein>
    <recommendedName>
        <fullName evidence="3">Transposase</fullName>
    </recommendedName>
</protein>